<feature type="chain" id="PRO_5026218091" description="WG repeat-containing protein" evidence="1">
    <location>
        <begin position="20"/>
        <end position="347"/>
    </location>
</feature>
<comment type="caution">
    <text evidence="2">The sequence shown here is derived from an EMBL/GenBank/DDBJ whole genome shotgun (WGS) entry which is preliminary data.</text>
</comment>
<dbReference type="Proteomes" id="UP000438760">
    <property type="component" value="Unassembled WGS sequence"/>
</dbReference>
<evidence type="ECO:0000313" key="2">
    <source>
        <dbReference type="EMBL" id="MTG99319.1"/>
    </source>
</evidence>
<dbReference type="EMBL" id="WMJX01000062">
    <property type="protein sequence ID" value="MTG99319.1"/>
    <property type="molecule type" value="Genomic_DNA"/>
</dbReference>
<proteinExistence type="predicted"/>
<evidence type="ECO:0000256" key="1">
    <source>
        <dbReference type="SAM" id="SignalP"/>
    </source>
</evidence>
<keyword evidence="1" id="KW-0732">Signal</keyword>
<name>A0A6I3LI96_9FLAO</name>
<evidence type="ECO:0000313" key="3">
    <source>
        <dbReference type="Proteomes" id="UP000438760"/>
    </source>
</evidence>
<reference evidence="2 3" key="1">
    <citation type="submission" date="2019-11" db="EMBL/GenBank/DDBJ databases">
        <title>Genome of Strain BIT-d1.</title>
        <authorList>
            <person name="Yang Y."/>
        </authorList>
    </citation>
    <scope>NUCLEOTIDE SEQUENCE [LARGE SCALE GENOMIC DNA]</scope>
    <source>
        <strain evidence="2 3">BIT-d1</strain>
    </source>
</reference>
<gene>
    <name evidence="2" type="ORF">GJV76_14520</name>
</gene>
<dbReference type="RefSeq" id="WP_155093316.1">
    <property type="nucleotide sequence ID" value="NZ_CP102754.1"/>
</dbReference>
<accession>A0A6I3LI96</accession>
<dbReference type="OrthoDB" id="1355382at2"/>
<evidence type="ECO:0008006" key="4">
    <source>
        <dbReference type="Google" id="ProtNLM"/>
    </source>
</evidence>
<organism evidence="2 3">
    <name type="scientific">Myroides albus</name>
    <dbReference type="NCBI Taxonomy" id="2562892"/>
    <lineage>
        <taxon>Bacteria</taxon>
        <taxon>Pseudomonadati</taxon>
        <taxon>Bacteroidota</taxon>
        <taxon>Flavobacteriia</taxon>
        <taxon>Flavobacteriales</taxon>
        <taxon>Flavobacteriaceae</taxon>
        <taxon>Myroides</taxon>
    </lineage>
</organism>
<protein>
    <recommendedName>
        <fullName evidence="4">WG repeat-containing protein</fullName>
    </recommendedName>
</protein>
<feature type="signal peptide" evidence="1">
    <location>
        <begin position="1"/>
        <end position="19"/>
    </location>
</feature>
<dbReference type="AlphaFoldDB" id="A0A6I3LI96"/>
<keyword evidence="3" id="KW-1185">Reference proteome</keyword>
<sequence>MIKKIIFAVLFLMSFVLSAQEGSYSTQVEERLTSQIKPYSSKDLTPYYDKKSQKWGYMHRISKKKLSQPFIAFPIFFCPDLDLHVYQMTRNDFGLYGKIKGSYAGYDSRFFDQIAFLEPEIGVYNPMEYSYLIDTTIKGFRVNHLGELTGISPTLYDEVSKRAKVFTPFSYRDQFYAVIVNGDHAERNYAIIHQNGAVVEGFADSKEYPDILQKYSSQSDLWVVVGVDKERYRIKGLLSGKTISEVDTQIIHQLPELAYGIVSQDGEKGIWDFLTMQWVITPSKKNDFISLYYSSSEEVDTFENVEVIDADLVKENRDKVYLYILNSKNTFYDLSKKEYKPKGDRFF</sequence>